<keyword evidence="1" id="KW-0812">Transmembrane</keyword>
<sequence length="148" mass="17120">MVENLHLVHQESTKTILFYFPITNPIVIPIPSSINPLQSFISKPRLAYPRRTITSPTLVLNWVSFIFFFNSKSPLNFNHVLVNLGVLFCKENLGSRVKSVLNSGDKGLLVAFSLPNKNVKERFHFSCFFGMNIFSLFIFLFYFFYGER</sequence>
<dbReference type="Proteomes" id="UP000238479">
    <property type="component" value="Chromosome 2"/>
</dbReference>
<dbReference type="EMBL" id="PDCK01000040">
    <property type="protein sequence ID" value="PRQ49252.1"/>
    <property type="molecule type" value="Genomic_DNA"/>
</dbReference>
<proteinExistence type="predicted"/>
<protein>
    <submittedName>
        <fullName evidence="2">Uncharacterized protein</fullName>
    </submittedName>
</protein>
<reference evidence="2 3" key="1">
    <citation type="journal article" date="2018" name="Nat. Genet.">
        <title>The Rosa genome provides new insights in the design of modern roses.</title>
        <authorList>
            <person name="Bendahmane M."/>
        </authorList>
    </citation>
    <scope>NUCLEOTIDE SEQUENCE [LARGE SCALE GENOMIC DNA]</scope>
    <source>
        <strain evidence="3">cv. Old Blush</strain>
    </source>
</reference>
<dbReference type="Gramene" id="PRQ49252">
    <property type="protein sequence ID" value="PRQ49252"/>
    <property type="gene ID" value="RchiOBHm_Chr2g0119861"/>
</dbReference>
<evidence type="ECO:0000313" key="2">
    <source>
        <dbReference type="EMBL" id="PRQ49252.1"/>
    </source>
</evidence>
<keyword evidence="3" id="KW-1185">Reference proteome</keyword>
<organism evidence="2 3">
    <name type="scientific">Rosa chinensis</name>
    <name type="common">China rose</name>
    <dbReference type="NCBI Taxonomy" id="74649"/>
    <lineage>
        <taxon>Eukaryota</taxon>
        <taxon>Viridiplantae</taxon>
        <taxon>Streptophyta</taxon>
        <taxon>Embryophyta</taxon>
        <taxon>Tracheophyta</taxon>
        <taxon>Spermatophyta</taxon>
        <taxon>Magnoliopsida</taxon>
        <taxon>eudicotyledons</taxon>
        <taxon>Gunneridae</taxon>
        <taxon>Pentapetalae</taxon>
        <taxon>rosids</taxon>
        <taxon>fabids</taxon>
        <taxon>Rosales</taxon>
        <taxon>Rosaceae</taxon>
        <taxon>Rosoideae</taxon>
        <taxon>Rosoideae incertae sedis</taxon>
        <taxon>Rosa</taxon>
    </lineage>
</organism>
<evidence type="ECO:0000313" key="3">
    <source>
        <dbReference type="Proteomes" id="UP000238479"/>
    </source>
</evidence>
<gene>
    <name evidence="2" type="ORF">RchiOBHm_Chr2g0119861</name>
</gene>
<accession>A0A2P6RS40</accession>
<evidence type="ECO:0000256" key="1">
    <source>
        <dbReference type="SAM" id="Phobius"/>
    </source>
</evidence>
<comment type="caution">
    <text evidence="2">The sequence shown here is derived from an EMBL/GenBank/DDBJ whole genome shotgun (WGS) entry which is preliminary data.</text>
</comment>
<feature type="transmembrane region" description="Helical" evidence="1">
    <location>
        <begin position="123"/>
        <end position="145"/>
    </location>
</feature>
<keyword evidence="1" id="KW-1133">Transmembrane helix</keyword>
<keyword evidence="1" id="KW-0472">Membrane</keyword>
<dbReference type="AlphaFoldDB" id="A0A2P6RS40"/>
<name>A0A2P6RS40_ROSCH</name>